<feature type="domain" description="DUF4333" evidence="1">
    <location>
        <begin position="18"/>
        <end position="94"/>
    </location>
</feature>
<reference evidence="2 3" key="1">
    <citation type="submission" date="2018-11" db="EMBL/GenBank/DDBJ databases">
        <title>The genome draft of YIM 96095.</title>
        <authorList>
            <person name="Tang S.-K."/>
            <person name="Chunyu W.-X."/>
            <person name="Feng Y.-Z."/>
        </authorList>
    </citation>
    <scope>NUCLEOTIDE SEQUENCE [LARGE SCALE GENOMIC DNA]</scope>
    <source>
        <strain evidence="2 3">YIM 96095</strain>
    </source>
</reference>
<evidence type="ECO:0000313" key="3">
    <source>
        <dbReference type="Proteomes" id="UP000269198"/>
    </source>
</evidence>
<dbReference type="Proteomes" id="UP000269198">
    <property type="component" value="Unassembled WGS sequence"/>
</dbReference>
<sequence length="109" mass="11421">MWAGLTTARWLATVGAGVAVLSVTSCGLFSAETVDSEEVANEAAKILEQQVGQAPDDMTCDEDLPAEVDASIRCELTTDGTAYGVTVTITNIDGNNIELDVQVDDEPLS</sequence>
<dbReference type="InterPro" id="IPR025637">
    <property type="entry name" value="DUF4333"/>
</dbReference>
<organism evidence="2 3">
    <name type="scientific">Halostreptopolyspora alba</name>
    <dbReference type="NCBI Taxonomy" id="2487137"/>
    <lineage>
        <taxon>Bacteria</taxon>
        <taxon>Bacillati</taxon>
        <taxon>Actinomycetota</taxon>
        <taxon>Actinomycetes</taxon>
        <taxon>Streptosporangiales</taxon>
        <taxon>Nocardiopsidaceae</taxon>
        <taxon>Halostreptopolyspora</taxon>
    </lineage>
</organism>
<gene>
    <name evidence="2" type="ORF">EFW17_16565</name>
</gene>
<comment type="caution">
    <text evidence="2">The sequence shown here is derived from an EMBL/GenBank/DDBJ whole genome shotgun (WGS) entry which is preliminary data.</text>
</comment>
<dbReference type="EMBL" id="RJMB01000017">
    <property type="protein sequence ID" value="RNL83341.1"/>
    <property type="molecule type" value="Genomic_DNA"/>
</dbReference>
<name>A0A3N0E664_9ACTN</name>
<proteinExistence type="predicted"/>
<evidence type="ECO:0000313" key="2">
    <source>
        <dbReference type="EMBL" id="RNL83341.1"/>
    </source>
</evidence>
<keyword evidence="3" id="KW-1185">Reference proteome</keyword>
<dbReference type="AlphaFoldDB" id="A0A3N0E664"/>
<protein>
    <submittedName>
        <fullName evidence="2">DUF4333 domain-containing protein</fullName>
    </submittedName>
</protein>
<accession>A0A3N0E664</accession>
<dbReference type="Pfam" id="PF14230">
    <property type="entry name" value="DUF4333"/>
    <property type="match status" value="1"/>
</dbReference>
<dbReference type="OrthoDB" id="3568721at2"/>
<evidence type="ECO:0000259" key="1">
    <source>
        <dbReference type="Pfam" id="PF14230"/>
    </source>
</evidence>